<gene>
    <name evidence="1" type="ordered locus">Mnod_3448</name>
</gene>
<evidence type="ECO:0000313" key="1">
    <source>
        <dbReference type="EMBL" id="ACL58360.1"/>
    </source>
</evidence>
<organism evidence="1 2">
    <name type="scientific">Methylobacterium nodulans (strain LMG 21967 / CNCM I-2342 / ORS 2060)</name>
    <dbReference type="NCBI Taxonomy" id="460265"/>
    <lineage>
        <taxon>Bacteria</taxon>
        <taxon>Pseudomonadati</taxon>
        <taxon>Pseudomonadota</taxon>
        <taxon>Alphaproteobacteria</taxon>
        <taxon>Hyphomicrobiales</taxon>
        <taxon>Methylobacteriaceae</taxon>
        <taxon>Methylobacterium</taxon>
    </lineage>
</organism>
<dbReference type="KEGG" id="mno:Mnod_3448"/>
<name>B8IMH4_METNO</name>
<accession>B8IMH4</accession>
<dbReference type="eggNOG" id="ENOG5030N7M">
    <property type="taxonomic scope" value="Bacteria"/>
</dbReference>
<proteinExistence type="predicted"/>
<dbReference type="AlphaFoldDB" id="B8IMH4"/>
<dbReference type="OrthoDB" id="7998132at2"/>
<sequence length="91" mass="10567">MPLRTDDCWHYEGDAATREKRVYRDEALIGRVRRWHMVEPDGRYCAWFATEQWQGGRFHSVGELQATFDEALICLVSCLVPMAGPAPKPWQ</sequence>
<dbReference type="HOGENOM" id="CLU_2494330_0_0_5"/>
<keyword evidence="2" id="KW-1185">Reference proteome</keyword>
<evidence type="ECO:0000313" key="2">
    <source>
        <dbReference type="Proteomes" id="UP000008207"/>
    </source>
</evidence>
<reference evidence="1 2" key="1">
    <citation type="submission" date="2009-01" db="EMBL/GenBank/DDBJ databases">
        <title>Complete sequence of chromosome of Methylobacterium nodulans ORS 2060.</title>
        <authorList>
            <consortium name="US DOE Joint Genome Institute"/>
            <person name="Lucas S."/>
            <person name="Copeland A."/>
            <person name="Lapidus A."/>
            <person name="Glavina del Rio T."/>
            <person name="Dalin E."/>
            <person name="Tice H."/>
            <person name="Bruce D."/>
            <person name="Goodwin L."/>
            <person name="Pitluck S."/>
            <person name="Sims D."/>
            <person name="Brettin T."/>
            <person name="Detter J.C."/>
            <person name="Han C."/>
            <person name="Larimer F."/>
            <person name="Land M."/>
            <person name="Hauser L."/>
            <person name="Kyrpides N."/>
            <person name="Ivanova N."/>
            <person name="Marx C.J."/>
            <person name="Richardson P."/>
        </authorList>
    </citation>
    <scope>NUCLEOTIDE SEQUENCE [LARGE SCALE GENOMIC DNA]</scope>
    <source>
        <strain evidence="2">LMG 21967 / CNCM I-2342 / ORS 2060</strain>
    </source>
</reference>
<dbReference type="EMBL" id="CP001349">
    <property type="protein sequence ID" value="ACL58360.1"/>
    <property type="molecule type" value="Genomic_DNA"/>
</dbReference>
<dbReference type="Proteomes" id="UP000008207">
    <property type="component" value="Chromosome"/>
</dbReference>
<protein>
    <submittedName>
        <fullName evidence="1">Uncharacterized protein</fullName>
    </submittedName>
</protein>